<proteinExistence type="predicted"/>
<evidence type="ECO:0000313" key="2">
    <source>
        <dbReference type="Proteomes" id="UP000827872"/>
    </source>
</evidence>
<sequence>MTRLRWLLCAALWLAPGSAFNLDADSPAVYAGSPGTYFGFAVDFFAPDPASRADKGCGFGKSINHVLRPACFPSRAGI</sequence>
<keyword evidence="2" id="KW-1185">Reference proteome</keyword>
<dbReference type="Proteomes" id="UP000827872">
    <property type="component" value="Linkage Group LG02"/>
</dbReference>
<dbReference type="EMBL" id="CM037615">
    <property type="protein sequence ID" value="KAH8012916.1"/>
    <property type="molecule type" value="Genomic_DNA"/>
</dbReference>
<gene>
    <name evidence="1" type="ORF">K3G42_006565</name>
</gene>
<comment type="caution">
    <text evidence="1">The sequence shown here is derived from an EMBL/GenBank/DDBJ whole genome shotgun (WGS) entry which is preliminary data.</text>
</comment>
<organism evidence="1 2">
    <name type="scientific">Sphaerodactylus townsendi</name>
    <dbReference type="NCBI Taxonomy" id="933632"/>
    <lineage>
        <taxon>Eukaryota</taxon>
        <taxon>Metazoa</taxon>
        <taxon>Chordata</taxon>
        <taxon>Craniata</taxon>
        <taxon>Vertebrata</taxon>
        <taxon>Euteleostomi</taxon>
        <taxon>Lepidosauria</taxon>
        <taxon>Squamata</taxon>
        <taxon>Bifurcata</taxon>
        <taxon>Gekkota</taxon>
        <taxon>Sphaerodactylidae</taxon>
        <taxon>Sphaerodactylus</taxon>
    </lineage>
</organism>
<protein>
    <submittedName>
        <fullName evidence="1">Uncharacterized protein</fullName>
    </submittedName>
</protein>
<evidence type="ECO:0000313" key="1">
    <source>
        <dbReference type="EMBL" id="KAH8012916.1"/>
    </source>
</evidence>
<accession>A0ACB8FZX7</accession>
<name>A0ACB8FZX7_9SAUR</name>
<reference evidence="1" key="1">
    <citation type="submission" date="2021-08" db="EMBL/GenBank/DDBJ databases">
        <title>The first chromosome-level gecko genome reveals the dynamic sex chromosomes of Neotropical dwarf geckos (Sphaerodactylidae: Sphaerodactylus).</title>
        <authorList>
            <person name="Pinto B.J."/>
            <person name="Keating S.E."/>
            <person name="Gamble T."/>
        </authorList>
    </citation>
    <scope>NUCLEOTIDE SEQUENCE</scope>
    <source>
        <strain evidence="1">TG3544</strain>
    </source>
</reference>